<dbReference type="CDD" id="cd10170">
    <property type="entry name" value="ASKHA_NBD_HSP70"/>
    <property type="match status" value="1"/>
</dbReference>
<comment type="caution">
    <text evidence="1">The sequence shown here is derived from an EMBL/GenBank/DDBJ whole genome shotgun (WGS) entry which is preliminary data.</text>
</comment>
<dbReference type="EMBL" id="MU128999">
    <property type="protein sequence ID" value="KAF9511534.1"/>
    <property type="molecule type" value="Genomic_DNA"/>
</dbReference>
<sequence length="562" mass="62976">MKLYISVDFGATHSSVSYASSTNGKVIPIASWPGSSDRLRKIPTCLVYDDRGDLRAWGFRARDINLRRGWVRCEWQVVALYPGMFKLWLDLESAPSTICPSLPAGKQPADVIVDFLSSLWMVKHTLLCTVPNVSSSSDFAEIYLTVPASWDARRALSLREAAVKAGLVVQVSRKDMYWQERLHIIPETKASAIHSVPLTQFLPDRKFMICDAGGGTIDIATYNVTRVWGAPEIAEVCLRSGAYCGSLFLDIYFRELVRARLADHPSHLDEASLAHFLLTFSGAEKLRYKGSVDDKKMFHFRCLHPQNSNHPSVGLENGELIIPGHVLRHEVFDPVINQVIRTINRHMLGSRVHVDALLLVGGFVQNEYLFQRIKDEFKSAIPSIIRPTNGDTASNCGAARSGLYPTVISVIPSHSVVMRVRLPAEPEDKRMRPASVVTTGRTQFSKNRLQYIIKKGIGLQKGTRVDAQVGKFSVAPSDNIFETAIYVDKTMRYTDQGETKELCVCRVDLKDLPDFKEQARAPTSEGFYTEFELGFEMDTAEIRGELLYKGRKFGAVTFHLRS</sequence>
<gene>
    <name evidence="1" type="ORF">BS47DRAFT_1298819</name>
</gene>
<organism evidence="1 2">
    <name type="scientific">Hydnum rufescens UP504</name>
    <dbReference type="NCBI Taxonomy" id="1448309"/>
    <lineage>
        <taxon>Eukaryota</taxon>
        <taxon>Fungi</taxon>
        <taxon>Dikarya</taxon>
        <taxon>Basidiomycota</taxon>
        <taxon>Agaricomycotina</taxon>
        <taxon>Agaricomycetes</taxon>
        <taxon>Cantharellales</taxon>
        <taxon>Hydnaceae</taxon>
        <taxon>Hydnum</taxon>
    </lineage>
</organism>
<evidence type="ECO:0008006" key="3">
    <source>
        <dbReference type="Google" id="ProtNLM"/>
    </source>
</evidence>
<dbReference type="Gene3D" id="3.30.420.40">
    <property type="match status" value="2"/>
</dbReference>
<dbReference type="Gene3D" id="3.90.640.10">
    <property type="entry name" value="Actin, Chain A, domain 4"/>
    <property type="match status" value="1"/>
</dbReference>
<evidence type="ECO:0000313" key="2">
    <source>
        <dbReference type="Proteomes" id="UP000886523"/>
    </source>
</evidence>
<dbReference type="AlphaFoldDB" id="A0A9P6AT33"/>
<keyword evidence="2" id="KW-1185">Reference proteome</keyword>
<dbReference type="OrthoDB" id="2963168at2759"/>
<dbReference type="PANTHER" id="PTHR14187">
    <property type="entry name" value="ALPHA KINASE/ELONGATION FACTOR 2 KINASE"/>
    <property type="match status" value="1"/>
</dbReference>
<proteinExistence type="predicted"/>
<dbReference type="SUPFAM" id="SSF53067">
    <property type="entry name" value="Actin-like ATPase domain"/>
    <property type="match status" value="2"/>
</dbReference>
<dbReference type="PANTHER" id="PTHR14187:SF5">
    <property type="entry name" value="HEAT SHOCK 70 KDA PROTEIN 12A"/>
    <property type="match status" value="1"/>
</dbReference>
<protein>
    <recommendedName>
        <fullName evidence="3">Actin-like ATPase domain-containing protein</fullName>
    </recommendedName>
</protein>
<dbReference type="InterPro" id="IPR043129">
    <property type="entry name" value="ATPase_NBD"/>
</dbReference>
<dbReference type="Proteomes" id="UP000886523">
    <property type="component" value="Unassembled WGS sequence"/>
</dbReference>
<name>A0A9P6AT33_9AGAM</name>
<reference evidence="1" key="1">
    <citation type="journal article" date="2020" name="Nat. Commun.">
        <title>Large-scale genome sequencing of mycorrhizal fungi provides insights into the early evolution of symbiotic traits.</title>
        <authorList>
            <person name="Miyauchi S."/>
            <person name="Kiss E."/>
            <person name="Kuo A."/>
            <person name="Drula E."/>
            <person name="Kohler A."/>
            <person name="Sanchez-Garcia M."/>
            <person name="Morin E."/>
            <person name="Andreopoulos B."/>
            <person name="Barry K.W."/>
            <person name="Bonito G."/>
            <person name="Buee M."/>
            <person name="Carver A."/>
            <person name="Chen C."/>
            <person name="Cichocki N."/>
            <person name="Clum A."/>
            <person name="Culley D."/>
            <person name="Crous P.W."/>
            <person name="Fauchery L."/>
            <person name="Girlanda M."/>
            <person name="Hayes R.D."/>
            <person name="Keri Z."/>
            <person name="LaButti K."/>
            <person name="Lipzen A."/>
            <person name="Lombard V."/>
            <person name="Magnuson J."/>
            <person name="Maillard F."/>
            <person name="Murat C."/>
            <person name="Nolan M."/>
            <person name="Ohm R.A."/>
            <person name="Pangilinan J."/>
            <person name="Pereira M.F."/>
            <person name="Perotto S."/>
            <person name="Peter M."/>
            <person name="Pfister S."/>
            <person name="Riley R."/>
            <person name="Sitrit Y."/>
            <person name="Stielow J.B."/>
            <person name="Szollosi G."/>
            <person name="Zifcakova L."/>
            <person name="Stursova M."/>
            <person name="Spatafora J.W."/>
            <person name="Tedersoo L."/>
            <person name="Vaario L.M."/>
            <person name="Yamada A."/>
            <person name="Yan M."/>
            <person name="Wang P."/>
            <person name="Xu J."/>
            <person name="Bruns T."/>
            <person name="Baldrian P."/>
            <person name="Vilgalys R."/>
            <person name="Dunand C."/>
            <person name="Henrissat B."/>
            <person name="Grigoriev I.V."/>
            <person name="Hibbett D."/>
            <person name="Nagy L.G."/>
            <person name="Martin F.M."/>
        </authorList>
    </citation>
    <scope>NUCLEOTIDE SEQUENCE</scope>
    <source>
        <strain evidence="1">UP504</strain>
    </source>
</reference>
<evidence type="ECO:0000313" key="1">
    <source>
        <dbReference type="EMBL" id="KAF9511534.1"/>
    </source>
</evidence>
<accession>A0A9P6AT33</accession>